<proteinExistence type="predicted"/>
<gene>
    <name evidence="2" type="ORF">C7379_10553</name>
</gene>
<dbReference type="OrthoDB" id="1023306at2"/>
<feature type="signal peptide" evidence="1">
    <location>
        <begin position="1"/>
        <end position="21"/>
    </location>
</feature>
<keyword evidence="1" id="KW-0732">Signal</keyword>
<evidence type="ECO:0000313" key="3">
    <source>
        <dbReference type="Proteomes" id="UP000245870"/>
    </source>
</evidence>
<protein>
    <submittedName>
        <fullName evidence="2">PKD family protein</fullName>
    </submittedName>
</protein>
<comment type="caution">
    <text evidence="2">The sequence shown here is derived from an EMBL/GenBank/DDBJ whole genome shotgun (WGS) entry which is preliminary data.</text>
</comment>
<dbReference type="RefSeq" id="WP_116616086.1">
    <property type="nucleotide sequence ID" value="NZ_QENY01000005.1"/>
</dbReference>
<accession>A0A2U0UGZ8</accession>
<dbReference type="Pfam" id="PF16407">
    <property type="entry name" value="PKD_2"/>
    <property type="match status" value="1"/>
</dbReference>
<feature type="chain" id="PRO_5015507056" evidence="1">
    <location>
        <begin position="22"/>
        <end position="505"/>
    </location>
</feature>
<organism evidence="2 3">
    <name type="scientific">Hallella colorans</name>
    <dbReference type="NCBI Taxonomy" id="1703337"/>
    <lineage>
        <taxon>Bacteria</taxon>
        <taxon>Pseudomonadati</taxon>
        <taxon>Bacteroidota</taxon>
        <taxon>Bacteroidia</taxon>
        <taxon>Bacteroidales</taxon>
        <taxon>Prevotellaceae</taxon>
        <taxon>Hallella</taxon>
    </lineage>
</organism>
<dbReference type="Proteomes" id="UP000245870">
    <property type="component" value="Unassembled WGS sequence"/>
</dbReference>
<dbReference type="AlphaFoldDB" id="A0A2U0UGZ8"/>
<sequence length="505" mass="56792">MKRIIILFSIFALVLTSCVHDDTNENFIQLNEAAITGIADEYNNVYVDDYLKISPVISTTKNDLSQFSYFWITYDTNTLYNADTLSHQKDLNVKIGMIPGKHTVVFKAVDNKTGIFYKKQFVINVVNEFTNGIMVLYEKNGSAELGFWSQERGKLISDIYGKLNEGGTIGQRPQRVYFNKYSDEKANEVLILCQDQKGGVFLDATTMQKTRDYKDFFFAAPDEIKPQAYYKANMREYLIDNGLAYDRATNSMIPNPTVKPNLSVAGKTYEIAGNADFGDPEVGHDDYPARIILYDNKNMCFYSVYNIASAFMELIRGSEDVIYEPGGFFDPNNVGMTCLYANISARSATGAREYMGVFQTPQGKRHLLRMGIGFWVENAEPDTYFKDMGNDVITSEGIDAATTFACSPKVPGYMFYASGNALYLYNAINNAGQKVYELPVGQNINHIEIDRSHGYLLVAYQDKAKQTGKAGFVMLEISTDGGLKLAVKHQFDAVGDKILDFENRY</sequence>
<dbReference type="EMBL" id="QENY01000005">
    <property type="protein sequence ID" value="PVX56932.1"/>
    <property type="molecule type" value="Genomic_DNA"/>
</dbReference>
<keyword evidence="3" id="KW-1185">Reference proteome</keyword>
<dbReference type="InterPro" id="IPR032183">
    <property type="entry name" value="PKD-like"/>
</dbReference>
<evidence type="ECO:0000313" key="2">
    <source>
        <dbReference type="EMBL" id="PVX56932.1"/>
    </source>
</evidence>
<evidence type="ECO:0000256" key="1">
    <source>
        <dbReference type="SAM" id="SignalP"/>
    </source>
</evidence>
<name>A0A2U0UGZ8_9BACT</name>
<dbReference type="PROSITE" id="PS51257">
    <property type="entry name" value="PROKAR_LIPOPROTEIN"/>
    <property type="match status" value="1"/>
</dbReference>
<reference evidence="2 3" key="1">
    <citation type="submission" date="2018-05" db="EMBL/GenBank/DDBJ databases">
        <title>Genomic Encyclopedia of Type Strains, Phase IV (KMG-IV): sequencing the most valuable type-strain genomes for metagenomic binning, comparative biology and taxonomic classification.</title>
        <authorList>
            <person name="Goeker M."/>
        </authorList>
    </citation>
    <scope>NUCLEOTIDE SEQUENCE [LARGE SCALE GENOMIC DNA]</scope>
    <source>
        <strain evidence="2 3">DSM 100333</strain>
    </source>
</reference>